<dbReference type="NCBIfam" id="TIGR01489">
    <property type="entry name" value="DKMTPPase-SF"/>
    <property type="match status" value="1"/>
</dbReference>
<keyword evidence="3" id="KW-0378">Hydrolase</keyword>
<keyword evidence="2" id="KW-0479">Metal-binding</keyword>
<organism evidence="5 6">
    <name type="scientific">Basidiobolus ranarum</name>
    <dbReference type="NCBI Taxonomy" id="34480"/>
    <lineage>
        <taxon>Eukaryota</taxon>
        <taxon>Fungi</taxon>
        <taxon>Fungi incertae sedis</taxon>
        <taxon>Zoopagomycota</taxon>
        <taxon>Entomophthoromycotina</taxon>
        <taxon>Basidiobolomycetes</taxon>
        <taxon>Basidiobolales</taxon>
        <taxon>Basidiobolaceae</taxon>
        <taxon>Basidiobolus</taxon>
    </lineage>
</organism>
<dbReference type="InterPro" id="IPR023214">
    <property type="entry name" value="HAD_sf"/>
</dbReference>
<accession>A0ABR2WLR5</accession>
<protein>
    <recommendedName>
        <fullName evidence="7">Phosphatase</fullName>
    </recommendedName>
</protein>
<dbReference type="Pfam" id="PF06888">
    <property type="entry name" value="Put_Phosphatase"/>
    <property type="match status" value="1"/>
</dbReference>
<reference evidence="5 6" key="1">
    <citation type="submission" date="2023-04" db="EMBL/GenBank/DDBJ databases">
        <title>Genome of Basidiobolus ranarum AG-B5.</title>
        <authorList>
            <person name="Stajich J.E."/>
            <person name="Carter-House D."/>
            <person name="Gryganskyi A."/>
        </authorList>
    </citation>
    <scope>NUCLEOTIDE SEQUENCE [LARGE SCALE GENOMIC DNA]</scope>
    <source>
        <strain evidence="5 6">AG-B5</strain>
    </source>
</reference>
<evidence type="ECO:0008006" key="7">
    <source>
        <dbReference type="Google" id="ProtNLM"/>
    </source>
</evidence>
<dbReference type="Gene3D" id="3.40.50.1000">
    <property type="entry name" value="HAD superfamily/HAD-like"/>
    <property type="match status" value="1"/>
</dbReference>
<gene>
    <name evidence="5" type="ORF">K7432_011852</name>
</gene>
<dbReference type="InterPro" id="IPR036412">
    <property type="entry name" value="HAD-like_sf"/>
</dbReference>
<comment type="caution">
    <text evidence="5">The sequence shown here is derived from an EMBL/GenBank/DDBJ whole genome shotgun (WGS) entry which is preliminary data.</text>
</comment>
<keyword evidence="6" id="KW-1185">Reference proteome</keyword>
<dbReference type="NCBIfam" id="TIGR01488">
    <property type="entry name" value="HAD-SF-IB"/>
    <property type="match status" value="1"/>
</dbReference>
<dbReference type="InterPro" id="IPR006384">
    <property type="entry name" value="HAD_hydro_PyrdxlP_Pase-like"/>
</dbReference>
<comment type="cofactor">
    <cofactor evidence="1">
        <name>Mg(2+)</name>
        <dbReference type="ChEBI" id="CHEBI:18420"/>
    </cofactor>
</comment>
<dbReference type="Proteomes" id="UP001479436">
    <property type="component" value="Unassembled WGS sequence"/>
</dbReference>
<evidence type="ECO:0000256" key="2">
    <source>
        <dbReference type="ARBA" id="ARBA00022723"/>
    </source>
</evidence>
<name>A0ABR2WLR5_9FUNG</name>
<evidence type="ECO:0000256" key="4">
    <source>
        <dbReference type="ARBA" id="ARBA00022842"/>
    </source>
</evidence>
<dbReference type="PIRSF" id="PIRSF031051">
    <property type="entry name" value="PyrdxlP_Pase_PHOSPHO2"/>
    <property type="match status" value="1"/>
</dbReference>
<sequence length="269" mass="30062">MSPKTLIAYDFDWSLIDQDSDHFLVSKLNTLLTKKMNELELNMQWTDMMNQLLGELHELGVTETQMSTVWAQIPFSENMIKALHIAKEANADIMIISDANSVAISKVLNHYQVDHLFNKIITNAAQWTEDGKLVINRLVPKETPHGCSTKAEGFGHTCSVNMCKGQEITRVMLEGGYDRVIYVGDGANDFCPITKLGVNDIALVRSGRILSKIVEAPSSRAQIKANVILWSEAADILAMYRNLFRLSPQSLEPITNIITPKETVRLASN</sequence>
<evidence type="ECO:0000313" key="6">
    <source>
        <dbReference type="Proteomes" id="UP001479436"/>
    </source>
</evidence>
<dbReference type="InterPro" id="IPR016965">
    <property type="entry name" value="Pase_PHOSPHO-typ"/>
</dbReference>
<dbReference type="SUPFAM" id="SSF56784">
    <property type="entry name" value="HAD-like"/>
    <property type="match status" value="1"/>
</dbReference>
<evidence type="ECO:0000313" key="5">
    <source>
        <dbReference type="EMBL" id="KAK9762423.1"/>
    </source>
</evidence>
<dbReference type="PANTHER" id="PTHR20889">
    <property type="entry name" value="PHOSPHATASE, ORPHAN 1, 2"/>
    <property type="match status" value="1"/>
</dbReference>
<keyword evidence="4" id="KW-0460">Magnesium</keyword>
<evidence type="ECO:0000256" key="3">
    <source>
        <dbReference type="ARBA" id="ARBA00022801"/>
    </source>
</evidence>
<proteinExistence type="predicted"/>
<dbReference type="PANTHER" id="PTHR20889:SF12">
    <property type="entry name" value="LP01149P"/>
    <property type="match status" value="1"/>
</dbReference>
<dbReference type="EMBL" id="JASJQH010000966">
    <property type="protein sequence ID" value="KAK9762423.1"/>
    <property type="molecule type" value="Genomic_DNA"/>
</dbReference>
<evidence type="ECO:0000256" key="1">
    <source>
        <dbReference type="ARBA" id="ARBA00001946"/>
    </source>
</evidence>